<evidence type="ECO:0000313" key="6">
    <source>
        <dbReference type="Proteomes" id="UP000092583"/>
    </source>
</evidence>
<dbReference type="Proteomes" id="UP000092583">
    <property type="component" value="Unassembled WGS sequence"/>
</dbReference>
<dbReference type="InterPro" id="IPR013785">
    <property type="entry name" value="Aldolase_TIM"/>
</dbReference>
<dbReference type="CDD" id="cd00408">
    <property type="entry name" value="DHDPS-like"/>
    <property type="match status" value="1"/>
</dbReference>
<sequence length="341" mass="37004">MVRALRKGIYVPLPTFFDENEDLDLKSFASHVVYTAKAGILPVVCGSMGEAVHLSLDERVELVKTARKALDDNEMKDVPILAGIGAASTRETKVLATRIAEAGADHAILITGGYYAGALIKKPEAIKKFFVDVSEASPIPVMLYNFPGVTGGIDMTSDLVEDIAKSAPNTCGIKLTCGAVGKLTRIVATVNSKDFAETYPRKDPSAPFLVIDGFIDFFLPSMAPGASGTITGVPNFAPLTCMKLWEYCTRSDLHAPEVMREAQDLQALISRADWAASNANIPGMKRLLQNLFGYGHLPRGPLPEMSVDEAEKLLINHSAILTILETERKLQREGYKFTSNK</sequence>
<dbReference type="InterPro" id="IPR002220">
    <property type="entry name" value="DapA-like"/>
</dbReference>
<evidence type="ECO:0000256" key="3">
    <source>
        <dbReference type="PIRSR" id="PIRSR001365-1"/>
    </source>
</evidence>
<keyword evidence="6" id="KW-1185">Reference proteome</keyword>
<dbReference type="SUPFAM" id="SSF51569">
    <property type="entry name" value="Aldolase"/>
    <property type="match status" value="1"/>
</dbReference>
<evidence type="ECO:0000256" key="1">
    <source>
        <dbReference type="ARBA" id="ARBA00023239"/>
    </source>
</evidence>
<proteinExistence type="inferred from homology"/>
<accession>A0A1B9IFF5</accession>
<dbReference type="EMBL" id="KI669470">
    <property type="protein sequence ID" value="OCF54418.1"/>
    <property type="molecule type" value="Genomic_DNA"/>
</dbReference>
<evidence type="ECO:0000256" key="4">
    <source>
        <dbReference type="PIRSR" id="PIRSR001365-2"/>
    </source>
</evidence>
<dbReference type="AlphaFoldDB" id="A0A1B9IFF5"/>
<dbReference type="Pfam" id="PF00701">
    <property type="entry name" value="DHDPS"/>
    <property type="match status" value="1"/>
</dbReference>
<protein>
    <recommendedName>
        <fullName evidence="7">Dihydrodipicolinate synthase</fullName>
    </recommendedName>
</protein>
<dbReference type="PIRSF" id="PIRSF001365">
    <property type="entry name" value="DHDPS"/>
    <property type="match status" value="1"/>
</dbReference>
<comment type="similarity">
    <text evidence="2">Belongs to the DapA family.</text>
</comment>
<dbReference type="PANTHER" id="PTHR12128">
    <property type="entry name" value="DIHYDRODIPICOLINATE SYNTHASE"/>
    <property type="match status" value="1"/>
</dbReference>
<feature type="active site" description="Schiff-base intermediate with substrate" evidence="3">
    <location>
        <position position="174"/>
    </location>
</feature>
<evidence type="ECO:0000256" key="2">
    <source>
        <dbReference type="PIRNR" id="PIRNR001365"/>
    </source>
</evidence>
<dbReference type="PANTHER" id="PTHR12128:SF66">
    <property type="entry name" value="4-HYDROXY-2-OXOGLUTARATE ALDOLASE, MITOCHONDRIAL"/>
    <property type="match status" value="1"/>
</dbReference>
<evidence type="ECO:0008006" key="7">
    <source>
        <dbReference type="Google" id="ProtNLM"/>
    </source>
</evidence>
<dbReference type="Gene3D" id="3.20.20.70">
    <property type="entry name" value="Aldolase class I"/>
    <property type="match status" value="1"/>
</dbReference>
<reference evidence="5 6" key="1">
    <citation type="submission" date="2013-07" db="EMBL/GenBank/DDBJ databases">
        <title>The Genome Sequence of Kwoniella mangroviensis CBS10435.</title>
        <authorList>
            <consortium name="The Broad Institute Genome Sequencing Platform"/>
            <person name="Cuomo C."/>
            <person name="Litvintseva A."/>
            <person name="Chen Y."/>
            <person name="Heitman J."/>
            <person name="Sun S."/>
            <person name="Springer D."/>
            <person name="Dromer F."/>
            <person name="Young S.K."/>
            <person name="Zeng Q."/>
            <person name="Gargeya S."/>
            <person name="Fitzgerald M."/>
            <person name="Abouelleil A."/>
            <person name="Alvarado L."/>
            <person name="Berlin A.M."/>
            <person name="Chapman S.B."/>
            <person name="Dewar J."/>
            <person name="Goldberg J."/>
            <person name="Griggs A."/>
            <person name="Gujja S."/>
            <person name="Hansen M."/>
            <person name="Howarth C."/>
            <person name="Imamovic A."/>
            <person name="Larimer J."/>
            <person name="McCowan C."/>
            <person name="Murphy C."/>
            <person name="Pearson M."/>
            <person name="Priest M."/>
            <person name="Roberts A."/>
            <person name="Saif S."/>
            <person name="Shea T."/>
            <person name="Sykes S."/>
            <person name="Wortman J."/>
            <person name="Nusbaum C."/>
            <person name="Birren B."/>
        </authorList>
    </citation>
    <scope>NUCLEOTIDE SEQUENCE [LARGE SCALE GENOMIC DNA]</scope>
    <source>
        <strain evidence="5 6">CBS 10435</strain>
    </source>
</reference>
<evidence type="ECO:0000313" key="5">
    <source>
        <dbReference type="EMBL" id="OCF54418.1"/>
    </source>
</evidence>
<dbReference type="SMART" id="SM01130">
    <property type="entry name" value="DHDPS"/>
    <property type="match status" value="1"/>
</dbReference>
<keyword evidence="1 2" id="KW-0456">Lyase</keyword>
<gene>
    <name evidence="5" type="ORF">L486_07966</name>
</gene>
<dbReference type="OrthoDB" id="191315at2759"/>
<dbReference type="STRING" id="1331196.A0A1B9IFF5"/>
<feature type="active site" description="Proton donor/acceptor" evidence="3">
    <location>
        <position position="144"/>
    </location>
</feature>
<reference evidence="6" key="2">
    <citation type="submission" date="2013-12" db="EMBL/GenBank/DDBJ databases">
        <title>Evolution of pathogenesis and genome organization in the Tremellales.</title>
        <authorList>
            <person name="Cuomo C."/>
            <person name="Litvintseva A."/>
            <person name="Heitman J."/>
            <person name="Chen Y."/>
            <person name="Sun S."/>
            <person name="Springer D."/>
            <person name="Dromer F."/>
            <person name="Young S."/>
            <person name="Zeng Q."/>
            <person name="Chapman S."/>
            <person name="Gujja S."/>
            <person name="Saif S."/>
            <person name="Birren B."/>
        </authorList>
    </citation>
    <scope>NUCLEOTIDE SEQUENCE [LARGE SCALE GENOMIC DNA]</scope>
    <source>
        <strain evidence="6">CBS 10435</strain>
    </source>
</reference>
<name>A0A1B9IFF5_9TREE</name>
<organism evidence="5 6">
    <name type="scientific">Kwoniella mangroviensis CBS 10435</name>
    <dbReference type="NCBI Taxonomy" id="1331196"/>
    <lineage>
        <taxon>Eukaryota</taxon>
        <taxon>Fungi</taxon>
        <taxon>Dikarya</taxon>
        <taxon>Basidiomycota</taxon>
        <taxon>Agaricomycotina</taxon>
        <taxon>Tremellomycetes</taxon>
        <taxon>Tremellales</taxon>
        <taxon>Cryptococcaceae</taxon>
        <taxon>Kwoniella</taxon>
    </lineage>
</organism>
<feature type="binding site" evidence="4">
    <location>
        <position position="230"/>
    </location>
    <ligand>
        <name>pyruvate</name>
        <dbReference type="ChEBI" id="CHEBI:15361"/>
    </ligand>
</feature>
<dbReference type="GO" id="GO:0008840">
    <property type="term" value="F:4-hydroxy-tetrahydrodipicolinate synthase activity"/>
    <property type="evidence" value="ECO:0007669"/>
    <property type="project" value="TreeGrafter"/>
</dbReference>